<dbReference type="Gene3D" id="3.30.1360.40">
    <property type="match status" value="1"/>
</dbReference>
<keyword evidence="12" id="KW-1185">Reference proteome</keyword>
<evidence type="ECO:0000259" key="10">
    <source>
        <dbReference type="Pfam" id="PF02863"/>
    </source>
</evidence>
<proteinExistence type="inferred from homology"/>
<evidence type="ECO:0000256" key="4">
    <source>
        <dbReference type="ARBA" id="ARBA00023015"/>
    </source>
</evidence>
<dbReference type="OrthoDB" id="9807089at2"/>
<evidence type="ECO:0000256" key="2">
    <source>
        <dbReference type="ARBA" id="ARBA00008316"/>
    </source>
</evidence>
<dbReference type="SUPFAM" id="SSF46785">
    <property type="entry name" value="Winged helix' DNA-binding domain"/>
    <property type="match status" value="1"/>
</dbReference>
<evidence type="ECO:0000259" key="9">
    <source>
        <dbReference type="Pfam" id="PF01316"/>
    </source>
</evidence>
<keyword evidence="7" id="KW-0678">Repressor</keyword>
<dbReference type="InterPro" id="IPR036388">
    <property type="entry name" value="WH-like_DNA-bd_sf"/>
</dbReference>
<evidence type="ECO:0000256" key="6">
    <source>
        <dbReference type="ARBA" id="ARBA00023163"/>
    </source>
</evidence>
<gene>
    <name evidence="7" type="primary">argR</name>
    <name evidence="11" type="ORF">SAMN04488500_105217</name>
</gene>
<feature type="domain" description="Arginine repressor DNA-binding" evidence="9">
    <location>
        <begin position="2"/>
        <end position="68"/>
    </location>
</feature>
<evidence type="ECO:0000256" key="8">
    <source>
        <dbReference type="NCBIfam" id="TIGR01529"/>
    </source>
</evidence>
<comment type="similarity">
    <text evidence="2 7">Belongs to the ArgR family.</text>
</comment>
<dbReference type="GO" id="GO:0003700">
    <property type="term" value="F:DNA-binding transcription factor activity"/>
    <property type="evidence" value="ECO:0007669"/>
    <property type="project" value="UniProtKB-UniRule"/>
</dbReference>
<name>A0A1W2ADC4_9FIRM</name>
<dbReference type="PANTHER" id="PTHR34471">
    <property type="entry name" value="ARGININE REPRESSOR"/>
    <property type="match status" value="1"/>
</dbReference>
<keyword evidence="7" id="KW-0055">Arginine biosynthesis</keyword>
<dbReference type="Proteomes" id="UP000192738">
    <property type="component" value="Unassembled WGS sequence"/>
</dbReference>
<dbReference type="GO" id="GO:0005737">
    <property type="term" value="C:cytoplasm"/>
    <property type="evidence" value="ECO:0007669"/>
    <property type="project" value="UniProtKB-SubCell"/>
</dbReference>
<dbReference type="Gene3D" id="1.10.10.10">
    <property type="entry name" value="Winged helix-like DNA-binding domain superfamily/Winged helix DNA-binding domain"/>
    <property type="match status" value="1"/>
</dbReference>
<dbReference type="InterPro" id="IPR036251">
    <property type="entry name" value="Arg_repress_C_sf"/>
</dbReference>
<dbReference type="Pfam" id="PF02863">
    <property type="entry name" value="Arg_repressor_C"/>
    <property type="match status" value="1"/>
</dbReference>
<dbReference type="GO" id="GO:0006526">
    <property type="term" value="P:L-arginine biosynthetic process"/>
    <property type="evidence" value="ECO:0007669"/>
    <property type="project" value="UniProtKB-UniPathway"/>
</dbReference>
<dbReference type="GO" id="GO:1900079">
    <property type="term" value="P:regulation of arginine biosynthetic process"/>
    <property type="evidence" value="ECO:0007669"/>
    <property type="project" value="UniProtKB-UniRule"/>
</dbReference>
<dbReference type="NCBIfam" id="TIGR01529">
    <property type="entry name" value="argR_whole"/>
    <property type="match status" value="1"/>
</dbReference>
<dbReference type="PRINTS" id="PR01467">
    <property type="entry name" value="ARGREPRESSOR"/>
</dbReference>
<dbReference type="InterPro" id="IPR001669">
    <property type="entry name" value="Arg_repress"/>
</dbReference>
<dbReference type="InterPro" id="IPR020899">
    <property type="entry name" value="Arg_repress_C"/>
</dbReference>
<dbReference type="AlphaFoldDB" id="A0A1W2ADC4"/>
<dbReference type="InterPro" id="IPR020900">
    <property type="entry name" value="Arg_repress_DNA-bd"/>
</dbReference>
<evidence type="ECO:0000256" key="3">
    <source>
        <dbReference type="ARBA" id="ARBA00022490"/>
    </source>
</evidence>
<dbReference type="UniPathway" id="UPA00068"/>
<dbReference type="EMBL" id="FWXI01000005">
    <property type="protein sequence ID" value="SMC58656.1"/>
    <property type="molecule type" value="Genomic_DNA"/>
</dbReference>
<feature type="domain" description="Arginine repressor C-terminal" evidence="10">
    <location>
        <begin position="80"/>
        <end position="146"/>
    </location>
</feature>
<keyword evidence="6 7" id="KW-0804">Transcription</keyword>
<protein>
    <recommendedName>
        <fullName evidence="7 8">Arginine repressor</fullName>
    </recommendedName>
</protein>
<dbReference type="GO" id="GO:0003677">
    <property type="term" value="F:DNA binding"/>
    <property type="evidence" value="ECO:0007669"/>
    <property type="project" value="UniProtKB-KW"/>
</dbReference>
<reference evidence="11 12" key="1">
    <citation type="submission" date="2017-04" db="EMBL/GenBank/DDBJ databases">
        <authorList>
            <person name="Afonso C.L."/>
            <person name="Miller P.J."/>
            <person name="Scott M.A."/>
            <person name="Spackman E."/>
            <person name="Goraichik I."/>
            <person name="Dimitrov K.M."/>
            <person name="Suarez D.L."/>
            <person name="Swayne D.E."/>
        </authorList>
    </citation>
    <scope>NUCLEOTIDE SEQUENCE [LARGE SCALE GENOMIC DNA]</scope>
    <source>
        <strain evidence="11 12">DSM 5090</strain>
    </source>
</reference>
<dbReference type="STRING" id="112901.SAMN04488500_105217"/>
<comment type="pathway">
    <text evidence="7">Amino-acid biosynthesis; L-arginine biosynthesis [regulation].</text>
</comment>
<keyword evidence="3 7" id="KW-0963">Cytoplasm</keyword>
<organism evidence="11 12">
    <name type="scientific">Sporomusa malonica</name>
    <dbReference type="NCBI Taxonomy" id="112901"/>
    <lineage>
        <taxon>Bacteria</taxon>
        <taxon>Bacillati</taxon>
        <taxon>Bacillota</taxon>
        <taxon>Negativicutes</taxon>
        <taxon>Selenomonadales</taxon>
        <taxon>Sporomusaceae</taxon>
        <taxon>Sporomusa</taxon>
    </lineage>
</organism>
<evidence type="ECO:0000256" key="5">
    <source>
        <dbReference type="ARBA" id="ARBA00023125"/>
    </source>
</evidence>
<keyword evidence="7" id="KW-0028">Amino-acid biosynthesis</keyword>
<dbReference type="InterPro" id="IPR036390">
    <property type="entry name" value="WH_DNA-bd_sf"/>
</dbReference>
<comment type="function">
    <text evidence="7">Regulates arginine biosynthesis genes.</text>
</comment>
<dbReference type="GO" id="GO:0034618">
    <property type="term" value="F:arginine binding"/>
    <property type="evidence" value="ECO:0007669"/>
    <property type="project" value="InterPro"/>
</dbReference>
<accession>A0A1W2ADC4</accession>
<evidence type="ECO:0000313" key="11">
    <source>
        <dbReference type="EMBL" id="SMC58656.1"/>
    </source>
</evidence>
<evidence type="ECO:0000313" key="12">
    <source>
        <dbReference type="Proteomes" id="UP000192738"/>
    </source>
</evidence>
<dbReference type="RefSeq" id="WP_084575133.1">
    <property type="nucleotide sequence ID" value="NZ_CP155572.1"/>
</dbReference>
<dbReference type="HAMAP" id="MF_00173">
    <property type="entry name" value="Arg_repressor"/>
    <property type="match status" value="1"/>
</dbReference>
<dbReference type="Pfam" id="PF01316">
    <property type="entry name" value="Arg_repressor"/>
    <property type="match status" value="1"/>
</dbReference>
<dbReference type="SUPFAM" id="SSF55252">
    <property type="entry name" value="C-terminal domain of arginine repressor"/>
    <property type="match status" value="1"/>
</dbReference>
<keyword evidence="5 7" id="KW-0238">DNA-binding</keyword>
<keyword evidence="4 7" id="KW-0805">Transcription regulation</keyword>
<evidence type="ECO:0000256" key="7">
    <source>
        <dbReference type="HAMAP-Rule" id="MF_00173"/>
    </source>
</evidence>
<dbReference type="PANTHER" id="PTHR34471:SF1">
    <property type="entry name" value="ARGININE REPRESSOR"/>
    <property type="match status" value="1"/>
</dbReference>
<comment type="subcellular location">
    <subcellularLocation>
        <location evidence="1 7">Cytoplasm</location>
    </subcellularLocation>
</comment>
<evidence type="ECO:0000256" key="1">
    <source>
        <dbReference type="ARBA" id="ARBA00004496"/>
    </source>
</evidence>
<sequence>MKALRHSKIKEIVDRYIIETQEDLAEALSKQGIDVTQATVSRDIKELMLIKVPTGDGRYRYAFPPEQNIIMSQARLERTFQDSMVAIDSSQNIVVLRTLPGTAQAVAYTIDYVKWPEIIGTVAGDDTIFVLVKPMDAVPQVISKFQSLMGSGIGRER</sequence>
<dbReference type="GO" id="GO:0051259">
    <property type="term" value="P:protein complex oligomerization"/>
    <property type="evidence" value="ECO:0007669"/>
    <property type="project" value="InterPro"/>
</dbReference>